<dbReference type="HOGENOM" id="CLU_136025_3_1_0"/>
<keyword evidence="3" id="KW-1185">Reference proteome</keyword>
<evidence type="ECO:0000313" key="3">
    <source>
        <dbReference type="Proteomes" id="UP000001733"/>
    </source>
</evidence>
<name>B5YE78_DICT6</name>
<dbReference type="SMART" id="SM00834">
    <property type="entry name" value="CxxC_CXXC_SSSS"/>
    <property type="match status" value="1"/>
</dbReference>
<feature type="domain" description="Putative regulatory protein FmdB zinc ribbon" evidence="1">
    <location>
        <begin position="12"/>
        <end position="52"/>
    </location>
</feature>
<reference evidence="2 3" key="1">
    <citation type="journal article" date="2014" name="Genome Announc.">
        <title>Complete Genome Sequence of the Extreme Thermophile Dictyoglomus thermophilum H-6-12.</title>
        <authorList>
            <person name="Coil D.A."/>
            <person name="Badger J.H."/>
            <person name="Forberger H.C."/>
            <person name="Riggs F."/>
            <person name="Madupu R."/>
            <person name="Fedorova N."/>
            <person name="Ward N."/>
            <person name="Robb F.T."/>
            <person name="Eisen J.A."/>
        </authorList>
    </citation>
    <scope>NUCLEOTIDE SEQUENCE [LARGE SCALE GENOMIC DNA]</scope>
    <source>
        <strain evidence="3">ATCC 35947 / DSM 3960 / H-6-12</strain>
    </source>
</reference>
<organism evidence="2 3">
    <name type="scientific">Dictyoglomus thermophilum (strain ATCC 35947 / DSM 3960 / H-6-12)</name>
    <dbReference type="NCBI Taxonomy" id="309799"/>
    <lineage>
        <taxon>Bacteria</taxon>
        <taxon>Pseudomonadati</taxon>
        <taxon>Dictyoglomota</taxon>
        <taxon>Dictyoglomia</taxon>
        <taxon>Dictyoglomales</taxon>
        <taxon>Dictyoglomaceae</taxon>
        <taxon>Dictyoglomus</taxon>
    </lineage>
</organism>
<dbReference type="InterPro" id="IPR013429">
    <property type="entry name" value="Regulatory_FmdB_Zinc_ribbon"/>
</dbReference>
<dbReference type="PANTHER" id="PTHR34404">
    <property type="entry name" value="REGULATORY PROTEIN, FMDB FAMILY"/>
    <property type="match status" value="1"/>
</dbReference>
<dbReference type="Proteomes" id="UP000001733">
    <property type="component" value="Chromosome"/>
</dbReference>
<dbReference type="NCBIfam" id="TIGR02605">
    <property type="entry name" value="CxxC_CxxC_SSSS"/>
    <property type="match status" value="1"/>
</dbReference>
<gene>
    <name evidence="2" type="ordered locus">DICTH_0986</name>
</gene>
<accession>B5YE78</accession>
<dbReference type="EMBL" id="CP001146">
    <property type="protein sequence ID" value="ACI18666.1"/>
    <property type="molecule type" value="Genomic_DNA"/>
</dbReference>
<dbReference type="STRING" id="309799.DICTH_0986"/>
<dbReference type="Pfam" id="PF09723">
    <property type="entry name" value="Zn_ribbon_8"/>
    <property type="match status" value="1"/>
</dbReference>
<dbReference type="eggNOG" id="COG2331">
    <property type="taxonomic scope" value="Bacteria"/>
</dbReference>
<evidence type="ECO:0000313" key="2">
    <source>
        <dbReference type="EMBL" id="ACI18666.1"/>
    </source>
</evidence>
<sequence length="85" mass="9793">MREKNKKEVRIMPIYEFECEKCHERYEIMTNIGEDLPKTCVKCGGNLKKIFSPVGIVFKGSGFYTTDYKRKSSESEGSKNSEGEK</sequence>
<dbReference type="PANTHER" id="PTHR34404:SF2">
    <property type="entry name" value="CONSERVED SERINE RICH PROTEIN"/>
    <property type="match status" value="1"/>
</dbReference>
<dbReference type="PaxDb" id="309799-DICTH_0986"/>
<dbReference type="AlphaFoldDB" id="B5YE78"/>
<proteinExistence type="predicted"/>
<evidence type="ECO:0000259" key="1">
    <source>
        <dbReference type="SMART" id="SM00834"/>
    </source>
</evidence>
<protein>
    <submittedName>
        <fullName evidence="2">Regulatory protein, FmdB family</fullName>
    </submittedName>
</protein>
<dbReference type="KEGG" id="dth:DICTH_0986"/>